<proteinExistence type="predicted"/>
<accession>A0A811PZK3</accession>
<organism evidence="1 2">
    <name type="scientific">Miscanthus lutarioriparius</name>
    <dbReference type="NCBI Taxonomy" id="422564"/>
    <lineage>
        <taxon>Eukaryota</taxon>
        <taxon>Viridiplantae</taxon>
        <taxon>Streptophyta</taxon>
        <taxon>Embryophyta</taxon>
        <taxon>Tracheophyta</taxon>
        <taxon>Spermatophyta</taxon>
        <taxon>Magnoliopsida</taxon>
        <taxon>Liliopsida</taxon>
        <taxon>Poales</taxon>
        <taxon>Poaceae</taxon>
        <taxon>PACMAD clade</taxon>
        <taxon>Panicoideae</taxon>
        <taxon>Andropogonodae</taxon>
        <taxon>Andropogoneae</taxon>
        <taxon>Saccharinae</taxon>
        <taxon>Miscanthus</taxon>
    </lineage>
</organism>
<name>A0A811PZK3_9POAL</name>
<dbReference type="EMBL" id="CAJGYO010000008">
    <property type="protein sequence ID" value="CAD6250351.1"/>
    <property type="molecule type" value="Genomic_DNA"/>
</dbReference>
<dbReference type="OrthoDB" id="715256at2759"/>
<dbReference type="AlphaFoldDB" id="A0A811PZK3"/>
<dbReference type="Proteomes" id="UP000604825">
    <property type="component" value="Unassembled WGS sequence"/>
</dbReference>
<keyword evidence="2" id="KW-1185">Reference proteome</keyword>
<evidence type="ECO:0000313" key="2">
    <source>
        <dbReference type="Proteomes" id="UP000604825"/>
    </source>
</evidence>
<reference evidence="1" key="1">
    <citation type="submission" date="2020-10" db="EMBL/GenBank/DDBJ databases">
        <authorList>
            <person name="Han B."/>
            <person name="Lu T."/>
            <person name="Zhao Q."/>
            <person name="Huang X."/>
            <person name="Zhao Y."/>
        </authorList>
    </citation>
    <scope>NUCLEOTIDE SEQUENCE</scope>
</reference>
<protein>
    <submittedName>
        <fullName evidence="1">Uncharacterized protein</fullName>
    </submittedName>
</protein>
<gene>
    <name evidence="1" type="ORF">NCGR_LOCUS34145</name>
</gene>
<sequence>MDNKKLFLFVDIVDKPADVISNSAITEVAVSNVGHDNATGQGDCNNEAVVSPLIDWDSLEIIPLVEDQIGAALPMMNEEAMYEFVGLRAEDERVEQARMAVEKENESNVDDLNL</sequence>
<comment type="caution">
    <text evidence="1">The sequence shown here is derived from an EMBL/GenBank/DDBJ whole genome shotgun (WGS) entry which is preliminary data.</text>
</comment>
<evidence type="ECO:0000313" key="1">
    <source>
        <dbReference type="EMBL" id="CAD6250351.1"/>
    </source>
</evidence>